<evidence type="ECO:0000313" key="2">
    <source>
        <dbReference type="Proteomes" id="UP000288351"/>
    </source>
</evidence>
<protein>
    <submittedName>
        <fullName evidence="1">Uncharacterized protein</fullName>
    </submittedName>
</protein>
<dbReference type="EMBL" id="BHXC01000004">
    <property type="protein sequence ID" value="GCB87989.1"/>
    <property type="molecule type" value="Genomic_DNA"/>
</dbReference>
<accession>A0A401QRD9</accession>
<comment type="caution">
    <text evidence="1">The sequence shown here is derived from an EMBL/GenBank/DDBJ whole genome shotgun (WGS) entry which is preliminary data.</text>
</comment>
<organism evidence="1 2">
    <name type="scientific">Streptomyces noursei</name>
    <name type="common">Streptomyces albulus</name>
    <dbReference type="NCBI Taxonomy" id="1971"/>
    <lineage>
        <taxon>Bacteria</taxon>
        <taxon>Bacillati</taxon>
        <taxon>Actinomycetota</taxon>
        <taxon>Actinomycetes</taxon>
        <taxon>Kitasatosporales</taxon>
        <taxon>Streptomycetaceae</taxon>
        <taxon>Streptomyces</taxon>
    </lineage>
</organism>
<name>A0A401QRD9_STRNR</name>
<dbReference type="AlphaFoldDB" id="A0A401QRD9"/>
<gene>
    <name evidence="1" type="ORF">SALB_00658</name>
</gene>
<dbReference type="Proteomes" id="UP000288351">
    <property type="component" value="Unassembled WGS sequence"/>
</dbReference>
<evidence type="ECO:0000313" key="1">
    <source>
        <dbReference type="EMBL" id="GCB87989.1"/>
    </source>
</evidence>
<reference evidence="1 2" key="1">
    <citation type="journal article" date="2019" name="Microbiol. Resour. Announc.">
        <title>Draft Genome Sequence of the Most Traditional epsilon-Poly-l-Lysine Producer, Streptomyces albulus NBRC14147.</title>
        <authorList>
            <person name="Yamanaka K."/>
            <person name="Hamano Y."/>
        </authorList>
    </citation>
    <scope>NUCLEOTIDE SEQUENCE [LARGE SCALE GENOMIC DNA]</scope>
    <source>
        <strain evidence="1 2">NBRC 14147</strain>
    </source>
</reference>
<sequence>MSTESDICRPCRGASLAGAGSNCAVEHRVQHAARHGGAVTTSAPRSLPVSHHAPTVVAANAYATTRTGTV</sequence>
<proteinExistence type="predicted"/>